<organism evidence="1">
    <name type="scientific">Podoviridae sp. ctDd04</name>
    <dbReference type="NCBI Taxonomy" id="2825232"/>
    <lineage>
        <taxon>Viruses</taxon>
        <taxon>Duplodnaviria</taxon>
        <taxon>Heunggongvirae</taxon>
        <taxon>Uroviricota</taxon>
        <taxon>Caudoviricetes</taxon>
    </lineage>
</organism>
<protein>
    <submittedName>
        <fullName evidence="1">Upper collar protein</fullName>
    </submittedName>
</protein>
<reference evidence="1" key="1">
    <citation type="journal article" date="2021" name="Proc. Natl. Acad. Sci. U.S.A.">
        <title>A Catalog of Tens of Thousands of Viruses from Human Metagenomes Reveals Hidden Associations with Chronic Diseases.</title>
        <authorList>
            <person name="Tisza M.J."/>
            <person name="Buck C.B."/>
        </authorList>
    </citation>
    <scope>NUCLEOTIDE SEQUENCE</scope>
    <source>
        <strain evidence="1">CtDd04</strain>
    </source>
</reference>
<dbReference type="InterPro" id="IPR036199">
    <property type="entry name" value="Gp10_sf"/>
</dbReference>
<accession>A0A8S5U786</accession>
<proteinExistence type="predicted"/>
<evidence type="ECO:0000313" key="1">
    <source>
        <dbReference type="EMBL" id="DAF90308.1"/>
    </source>
</evidence>
<dbReference type="InterPro" id="IPR008016">
    <property type="entry name" value="Gp10"/>
</dbReference>
<name>A0A8S5U786_9CAUD</name>
<dbReference type="Pfam" id="PF05352">
    <property type="entry name" value="Phage_connector"/>
    <property type="match status" value="1"/>
</dbReference>
<dbReference type="SUPFAM" id="SSF56826">
    <property type="entry name" value="Upper collar protein gp10 (connector protein)"/>
    <property type="match status" value="1"/>
</dbReference>
<sequence>MWIPIGFDKINIISNYFQPSGIKADSLYTDTFDRMLYERVCSIFDITYNAKFDIDYFKFCLLGGGFIAITYTPAYGLIAQYPAISGYDMYCKPTLASINTYATNANISLQDLKIGTDCSIIYLRPSRCGIFDIIGYYSYKLALVASAFDMNVFNSKLAFMIAAKNKAAAKTLEKIYDEVQAGNPAVAYNASIKENENANMRGKSSDPFEFFNKDLKNNFISKELIEVFEKLLDQFDTEVGIPSVGSDKKERLNVMETEKNDIESVTRLTTWLETMQTGVDMANRLYPTLNLNIKIRDYKKAGVKNGDV</sequence>
<dbReference type="EMBL" id="BK016025">
    <property type="protein sequence ID" value="DAF90308.1"/>
    <property type="molecule type" value="Genomic_DNA"/>
</dbReference>